<dbReference type="PROSITE" id="PS00409">
    <property type="entry name" value="PROKAR_NTER_METHYL"/>
    <property type="match status" value="1"/>
</dbReference>
<dbReference type="RefSeq" id="WP_189171974.1">
    <property type="nucleotide sequence ID" value="NZ_BMQB01000012.1"/>
</dbReference>
<reference evidence="2" key="2">
    <citation type="submission" date="2020-09" db="EMBL/GenBank/DDBJ databases">
        <authorList>
            <person name="Sun Q."/>
            <person name="Ohkuma M."/>
        </authorList>
    </citation>
    <scope>NUCLEOTIDE SEQUENCE</scope>
    <source>
        <strain evidence="2">JCM 3090</strain>
    </source>
</reference>
<evidence type="ECO:0008006" key="4">
    <source>
        <dbReference type="Google" id="ProtNLM"/>
    </source>
</evidence>
<dbReference type="AlphaFoldDB" id="A0A8J3FG72"/>
<dbReference type="NCBIfam" id="TIGR02532">
    <property type="entry name" value="IV_pilin_GFxxxE"/>
    <property type="match status" value="1"/>
</dbReference>
<evidence type="ECO:0000313" key="2">
    <source>
        <dbReference type="EMBL" id="GGK08059.1"/>
    </source>
</evidence>
<gene>
    <name evidence="2" type="ORF">GCM10010123_42530</name>
</gene>
<proteinExistence type="predicted"/>
<dbReference type="Pfam" id="PF07963">
    <property type="entry name" value="N_methyl"/>
    <property type="match status" value="1"/>
</dbReference>
<evidence type="ECO:0000256" key="1">
    <source>
        <dbReference type="SAM" id="Phobius"/>
    </source>
</evidence>
<dbReference type="EMBL" id="BMQB01000012">
    <property type="protein sequence ID" value="GGK08059.1"/>
    <property type="molecule type" value="Genomic_DNA"/>
</dbReference>
<sequence length="161" mass="16118">MTSPRPALPPRPARPAGDHGFTLVELLVSLALIGTVATATLSLAVSSQATTGSQADRQHAAQLATRMTDEAAAAGGAALLADPPPADAVTVDGVRYTRTWTITQCNQAGPGAACTTAAPAAGVARLVRVLATVSWTERGSAQSVASAVLVSAMTNEPSFGA</sequence>
<dbReference type="SUPFAM" id="SSF54523">
    <property type="entry name" value="Pili subunits"/>
    <property type="match status" value="1"/>
</dbReference>
<feature type="transmembrane region" description="Helical" evidence="1">
    <location>
        <begin position="20"/>
        <end position="45"/>
    </location>
</feature>
<reference evidence="2" key="1">
    <citation type="journal article" date="2014" name="Int. J. Syst. Evol. Microbiol.">
        <title>Complete genome sequence of Corynebacterium casei LMG S-19264T (=DSM 44701T), isolated from a smear-ripened cheese.</title>
        <authorList>
            <consortium name="US DOE Joint Genome Institute (JGI-PGF)"/>
            <person name="Walter F."/>
            <person name="Albersmeier A."/>
            <person name="Kalinowski J."/>
            <person name="Ruckert C."/>
        </authorList>
    </citation>
    <scope>NUCLEOTIDE SEQUENCE</scope>
    <source>
        <strain evidence="2">JCM 3090</strain>
    </source>
</reference>
<keyword evidence="1" id="KW-0472">Membrane</keyword>
<protein>
    <recommendedName>
        <fullName evidence="4">Prepilin-type N-terminal cleavage/methylation domain-containing protein</fullName>
    </recommendedName>
</protein>
<accession>A0A8J3FG72</accession>
<dbReference type="Proteomes" id="UP000649739">
    <property type="component" value="Unassembled WGS sequence"/>
</dbReference>
<organism evidence="2 3">
    <name type="scientific">Pilimelia anulata</name>
    <dbReference type="NCBI Taxonomy" id="53371"/>
    <lineage>
        <taxon>Bacteria</taxon>
        <taxon>Bacillati</taxon>
        <taxon>Actinomycetota</taxon>
        <taxon>Actinomycetes</taxon>
        <taxon>Micromonosporales</taxon>
        <taxon>Micromonosporaceae</taxon>
        <taxon>Pilimelia</taxon>
    </lineage>
</organism>
<name>A0A8J3FG72_9ACTN</name>
<dbReference type="InterPro" id="IPR012902">
    <property type="entry name" value="N_methyl_site"/>
</dbReference>
<dbReference type="InterPro" id="IPR045584">
    <property type="entry name" value="Pilin-like"/>
</dbReference>
<evidence type="ECO:0000313" key="3">
    <source>
        <dbReference type="Proteomes" id="UP000649739"/>
    </source>
</evidence>
<keyword evidence="1" id="KW-1133">Transmembrane helix</keyword>
<comment type="caution">
    <text evidence="2">The sequence shown here is derived from an EMBL/GenBank/DDBJ whole genome shotgun (WGS) entry which is preliminary data.</text>
</comment>
<keyword evidence="1" id="KW-0812">Transmembrane</keyword>
<keyword evidence="3" id="KW-1185">Reference proteome</keyword>